<dbReference type="Proteomes" id="UP000315344">
    <property type="component" value="Unassembled WGS sequence"/>
</dbReference>
<evidence type="ECO:0000259" key="4">
    <source>
        <dbReference type="Pfam" id="PF01464"/>
    </source>
</evidence>
<accession>A0A533I512</accession>
<dbReference type="SUPFAM" id="SSF53955">
    <property type="entry name" value="Lysozyme-like"/>
    <property type="match status" value="1"/>
</dbReference>
<comment type="similarity">
    <text evidence="2">Belongs to the virb1 family.</text>
</comment>
<dbReference type="InterPro" id="IPR008258">
    <property type="entry name" value="Transglycosylase_SLT_dom_1"/>
</dbReference>
<organism evidence="5 6">
    <name type="scientific">Paracoccus denitrificans</name>
    <dbReference type="NCBI Taxonomy" id="266"/>
    <lineage>
        <taxon>Bacteria</taxon>
        <taxon>Pseudomonadati</taxon>
        <taxon>Pseudomonadota</taxon>
        <taxon>Alphaproteobacteria</taxon>
        <taxon>Rhodobacterales</taxon>
        <taxon>Paracoccaceae</taxon>
        <taxon>Paracoccus</taxon>
    </lineage>
</organism>
<feature type="domain" description="Transglycosylase SLT" evidence="4">
    <location>
        <begin position="61"/>
        <end position="164"/>
    </location>
</feature>
<dbReference type="PANTHER" id="PTHR37423">
    <property type="entry name" value="SOLUBLE LYTIC MUREIN TRANSGLYCOSYLASE-RELATED"/>
    <property type="match status" value="1"/>
</dbReference>
<dbReference type="InterPro" id="IPR023346">
    <property type="entry name" value="Lysozyme-like_dom_sf"/>
</dbReference>
<protein>
    <submittedName>
        <fullName evidence="5">Lytic transglycosylase domain-containing protein</fullName>
    </submittedName>
</protein>
<feature type="region of interest" description="Disordered" evidence="3">
    <location>
        <begin position="220"/>
        <end position="247"/>
    </location>
</feature>
<comment type="caution">
    <text evidence="5">The sequence shown here is derived from an EMBL/GenBank/DDBJ whole genome shotgun (WGS) entry which is preliminary data.</text>
</comment>
<comment type="similarity">
    <text evidence="1">Belongs to the transglycosylase Slt family.</text>
</comment>
<dbReference type="Pfam" id="PF01464">
    <property type="entry name" value="SLT"/>
    <property type="match status" value="1"/>
</dbReference>
<evidence type="ECO:0000256" key="2">
    <source>
        <dbReference type="ARBA" id="ARBA00009387"/>
    </source>
</evidence>
<evidence type="ECO:0000313" key="5">
    <source>
        <dbReference type="EMBL" id="TKW65090.1"/>
    </source>
</evidence>
<name>A0A533I512_PARDE</name>
<dbReference type="EMBL" id="VAFL01000016">
    <property type="protein sequence ID" value="TKW65090.1"/>
    <property type="molecule type" value="Genomic_DNA"/>
</dbReference>
<dbReference type="CDD" id="cd00254">
    <property type="entry name" value="LT-like"/>
    <property type="match status" value="1"/>
</dbReference>
<evidence type="ECO:0000256" key="1">
    <source>
        <dbReference type="ARBA" id="ARBA00007734"/>
    </source>
</evidence>
<dbReference type="PANTHER" id="PTHR37423:SF2">
    <property type="entry name" value="MEMBRANE-BOUND LYTIC MUREIN TRANSGLYCOSYLASE C"/>
    <property type="match status" value="1"/>
</dbReference>
<evidence type="ECO:0000256" key="3">
    <source>
        <dbReference type="SAM" id="MobiDB-lite"/>
    </source>
</evidence>
<proteinExistence type="inferred from homology"/>
<gene>
    <name evidence="5" type="ORF">DI616_16295</name>
</gene>
<reference evidence="5 6" key="1">
    <citation type="journal article" date="2017" name="Nat. Commun.">
        <title>In situ click chemistry generation of cyclooxygenase-2 inhibitors.</title>
        <authorList>
            <person name="Bhardwaj A."/>
            <person name="Kaur J."/>
            <person name="Wuest M."/>
            <person name="Wuest F."/>
        </authorList>
    </citation>
    <scope>NUCLEOTIDE SEQUENCE [LARGE SCALE GENOMIC DNA]</scope>
    <source>
        <strain evidence="5">S2_012_000_R3_94</strain>
    </source>
</reference>
<dbReference type="AlphaFoldDB" id="A0A533I512"/>
<dbReference type="Gene3D" id="1.10.530.10">
    <property type="match status" value="1"/>
</dbReference>
<sequence length="247" mass="26187">MPVLYIRSRRSPPFGRRPTARRCASLLLSGLFLIAPPGAIALAQEIPPAMQTAADPHAAHIAEAAMRFAIPEHWIRAVMRIESAYNEHGVSSAGAQGLMQIMPETWADLRRRHRLGADPFDPRDNILAGAAYLREMFDRYGNVGAMLAAYNAGPARYDEYLATGRALPAETRAYVATLAPMLDGAAPVWAVARPVDWREASLFVGIVDAAHVQAGGSAMASPAETGGLAPSASGDLFAPGAGGESSQ</sequence>
<evidence type="ECO:0000313" key="6">
    <source>
        <dbReference type="Proteomes" id="UP000315344"/>
    </source>
</evidence>